<name>A0A2P2MZE3_RHIMU</name>
<dbReference type="AlphaFoldDB" id="A0A2P2MZE3"/>
<accession>A0A2P2MZE3</accession>
<dbReference type="EMBL" id="GGEC01055092">
    <property type="protein sequence ID" value="MBX35576.1"/>
    <property type="molecule type" value="Transcribed_RNA"/>
</dbReference>
<reference evidence="1" key="1">
    <citation type="submission" date="2018-02" db="EMBL/GenBank/DDBJ databases">
        <title>Rhizophora mucronata_Transcriptome.</title>
        <authorList>
            <person name="Meera S.P."/>
            <person name="Sreeshan A."/>
            <person name="Augustine A."/>
        </authorList>
    </citation>
    <scope>NUCLEOTIDE SEQUENCE</scope>
    <source>
        <tissue evidence="1">Leaf</tissue>
    </source>
</reference>
<protein>
    <submittedName>
        <fullName evidence="1">Uncharacterized protein</fullName>
    </submittedName>
</protein>
<organism evidence="1">
    <name type="scientific">Rhizophora mucronata</name>
    <name type="common">Asiatic mangrove</name>
    <dbReference type="NCBI Taxonomy" id="61149"/>
    <lineage>
        <taxon>Eukaryota</taxon>
        <taxon>Viridiplantae</taxon>
        <taxon>Streptophyta</taxon>
        <taxon>Embryophyta</taxon>
        <taxon>Tracheophyta</taxon>
        <taxon>Spermatophyta</taxon>
        <taxon>Magnoliopsida</taxon>
        <taxon>eudicotyledons</taxon>
        <taxon>Gunneridae</taxon>
        <taxon>Pentapetalae</taxon>
        <taxon>rosids</taxon>
        <taxon>fabids</taxon>
        <taxon>Malpighiales</taxon>
        <taxon>Rhizophoraceae</taxon>
        <taxon>Rhizophora</taxon>
    </lineage>
</organism>
<sequence length="16" mass="1849">MICPFWVLAVVVMQGR</sequence>
<proteinExistence type="predicted"/>
<evidence type="ECO:0000313" key="1">
    <source>
        <dbReference type="EMBL" id="MBX35576.1"/>
    </source>
</evidence>